<dbReference type="EMBL" id="KI392687">
    <property type="protein sequence ID" value="ERN11519.1"/>
    <property type="molecule type" value="Genomic_DNA"/>
</dbReference>
<organism evidence="3 4">
    <name type="scientific">Amborella trichopoda</name>
    <dbReference type="NCBI Taxonomy" id="13333"/>
    <lineage>
        <taxon>Eukaryota</taxon>
        <taxon>Viridiplantae</taxon>
        <taxon>Streptophyta</taxon>
        <taxon>Embryophyta</taxon>
        <taxon>Tracheophyta</taxon>
        <taxon>Spermatophyta</taxon>
        <taxon>Magnoliopsida</taxon>
        <taxon>Amborellales</taxon>
        <taxon>Amborellaceae</taxon>
        <taxon>Amborella</taxon>
    </lineage>
</organism>
<gene>
    <name evidence="3" type="ORF">AMTR_s00022p00127120</name>
</gene>
<dbReference type="PANTHER" id="PTHR24015">
    <property type="entry name" value="OS07G0578800 PROTEIN-RELATED"/>
    <property type="match status" value="1"/>
</dbReference>
<feature type="repeat" description="PPR" evidence="2">
    <location>
        <begin position="94"/>
        <end position="128"/>
    </location>
</feature>
<dbReference type="InterPro" id="IPR046960">
    <property type="entry name" value="PPR_At4g14850-like_plant"/>
</dbReference>
<feature type="repeat" description="PPR" evidence="2">
    <location>
        <begin position="294"/>
        <end position="328"/>
    </location>
</feature>
<keyword evidence="1" id="KW-0677">Repeat</keyword>
<dbReference type="FunFam" id="1.25.40.10:FF:000351">
    <property type="entry name" value="Pentatricopeptide repeat-containing protein"/>
    <property type="match status" value="1"/>
</dbReference>
<dbReference type="Pfam" id="PF20431">
    <property type="entry name" value="E_motif"/>
    <property type="match status" value="1"/>
</dbReference>
<protein>
    <recommendedName>
        <fullName evidence="5">Pentacotripeptide-repeat region of PRORP domain-containing protein</fullName>
    </recommendedName>
</protein>
<feature type="repeat" description="PPR" evidence="2">
    <location>
        <begin position="195"/>
        <end position="229"/>
    </location>
</feature>
<accession>W1PUK6</accession>
<dbReference type="FunFam" id="1.25.40.10:FF:000090">
    <property type="entry name" value="Pentatricopeptide repeat-containing protein, chloroplastic"/>
    <property type="match status" value="1"/>
</dbReference>
<dbReference type="OrthoDB" id="185373at2759"/>
<dbReference type="FunFam" id="1.25.40.10:FF:000396">
    <property type="entry name" value="Pentatricopeptide repeat-containing protein At2g36730"/>
    <property type="match status" value="1"/>
</dbReference>
<dbReference type="Pfam" id="PF01535">
    <property type="entry name" value="PPR"/>
    <property type="match status" value="3"/>
</dbReference>
<dbReference type="PROSITE" id="PS51375">
    <property type="entry name" value="PPR"/>
    <property type="match status" value="4"/>
</dbReference>
<keyword evidence="4" id="KW-1185">Reference proteome</keyword>
<dbReference type="Gramene" id="ERN11519">
    <property type="protein sequence ID" value="ERN11519"/>
    <property type="gene ID" value="AMTR_s00022p00127120"/>
</dbReference>
<dbReference type="HOGENOM" id="CLU_002706_0_1_1"/>
<evidence type="ECO:0008006" key="5">
    <source>
        <dbReference type="Google" id="ProtNLM"/>
    </source>
</evidence>
<evidence type="ECO:0000313" key="4">
    <source>
        <dbReference type="Proteomes" id="UP000017836"/>
    </source>
</evidence>
<dbReference type="PANTHER" id="PTHR24015:SF1955">
    <property type="entry name" value="PENTACOTRIPEPTIDE-REPEAT REGION OF PRORP DOMAIN-CONTAINING PROTEIN"/>
    <property type="match status" value="1"/>
</dbReference>
<dbReference type="Proteomes" id="UP000017836">
    <property type="component" value="Unassembled WGS sequence"/>
</dbReference>
<dbReference type="Gene3D" id="1.25.40.10">
    <property type="entry name" value="Tetratricopeptide repeat domain"/>
    <property type="match status" value="4"/>
</dbReference>
<dbReference type="AlphaFoldDB" id="W1PUK6"/>
<dbReference type="InterPro" id="IPR046848">
    <property type="entry name" value="E_motif"/>
</dbReference>
<evidence type="ECO:0000256" key="2">
    <source>
        <dbReference type="PROSITE-ProRule" id="PRU00708"/>
    </source>
</evidence>
<dbReference type="OMA" id="GLWEDKG"/>
<proteinExistence type="predicted"/>
<dbReference type="GO" id="GO:0009451">
    <property type="term" value="P:RNA modification"/>
    <property type="evidence" value="ECO:0000318"/>
    <property type="project" value="GO_Central"/>
</dbReference>
<feature type="repeat" description="PPR" evidence="2">
    <location>
        <begin position="395"/>
        <end position="429"/>
    </location>
</feature>
<dbReference type="Pfam" id="PF13041">
    <property type="entry name" value="PPR_2"/>
    <property type="match status" value="3"/>
</dbReference>
<dbReference type="GO" id="GO:0003723">
    <property type="term" value="F:RNA binding"/>
    <property type="evidence" value="ECO:0000318"/>
    <property type="project" value="GO_Central"/>
</dbReference>
<evidence type="ECO:0000313" key="3">
    <source>
        <dbReference type="EMBL" id="ERN11519.1"/>
    </source>
</evidence>
<dbReference type="InterPro" id="IPR011990">
    <property type="entry name" value="TPR-like_helical_dom_sf"/>
</dbReference>
<reference evidence="4" key="1">
    <citation type="journal article" date="2013" name="Science">
        <title>The Amborella genome and the evolution of flowering plants.</title>
        <authorList>
            <consortium name="Amborella Genome Project"/>
        </authorList>
    </citation>
    <scope>NUCLEOTIDE SEQUENCE [LARGE SCALE GENOMIC DNA]</scope>
</reference>
<sequence length="619" mass="69243">MEGVIKESSPRDQWQRKPNYIEPMFRIESNRLSESLQACTSERNLRRGLAHHSHMIKVVSISCISLWNKLNNMYSQCGHLNYASRVFENMLERDTISFNTIISAYLNHRFHNRVFSMYSMMKEAGLIPNSITLTLLFKACNSLSSVNPLTQIHVEALKRGLNSDGFVGSSLIDGYSKLREIGEARQAFADISKVDLVSWNVMINAYIENSCDEEAIETFSQMRREGLKPDGFTLTSILGAFSGGHEVGDQLHGCLIKEGLAFKTPVVNALLTMYSKSKKMGSSSKLFARMQAPNLISWTAMIAGFAQNDLNHEAVRFYQGMQREGMRENQFTLASVLPAYGGLATLQQSQQVHARILKLGFVSDVLVANALIDSYSKCGSLLEAHLLFQTLNYRDVVSFTVMIGAFSQHGKSKEALSLFKRMEREGMRPDEITFLGLLSACSHGGLVKEGLMVFKTMTDFYGIRPRTEHHSCVVDMLGRAGRLREAESFIKIMSIEKEGAAWEAFLGACMIHGEIELGAMAAEKVMEIEPEREGAYILLSNIYAAKGKWEDKGKIRKRLNESGLRKATGCSWIEVKGEFKEFVAGALSNQCSNDIYNLMRNLNNEMSMAGFVPSIEKSA</sequence>
<name>W1PUK6_AMBTC</name>
<evidence type="ECO:0000256" key="1">
    <source>
        <dbReference type="ARBA" id="ARBA00022737"/>
    </source>
</evidence>
<dbReference type="NCBIfam" id="TIGR00756">
    <property type="entry name" value="PPR"/>
    <property type="match status" value="3"/>
</dbReference>
<dbReference type="eggNOG" id="KOG4197">
    <property type="taxonomic scope" value="Eukaryota"/>
</dbReference>
<dbReference type="InterPro" id="IPR002885">
    <property type="entry name" value="PPR_rpt"/>
</dbReference>